<dbReference type="RefSeq" id="WP_189401602.1">
    <property type="nucleotide sequence ID" value="NZ_BMXA01000004.1"/>
</dbReference>
<feature type="transmembrane region" description="Helical" evidence="7">
    <location>
        <begin position="317"/>
        <end position="345"/>
    </location>
</feature>
<keyword evidence="5 7" id="KW-1133">Transmembrane helix</keyword>
<reference evidence="10" key="2">
    <citation type="submission" date="2020-09" db="EMBL/GenBank/DDBJ databases">
        <authorList>
            <person name="Sun Q."/>
            <person name="Kim S."/>
        </authorList>
    </citation>
    <scope>NUCLEOTIDE SEQUENCE</scope>
    <source>
        <strain evidence="10">KCTC 12711</strain>
    </source>
</reference>
<reference evidence="10" key="1">
    <citation type="journal article" date="2014" name="Int. J. Syst. Evol. Microbiol.">
        <title>Complete genome sequence of Corynebacterium casei LMG S-19264T (=DSM 44701T), isolated from a smear-ripened cheese.</title>
        <authorList>
            <consortium name="US DOE Joint Genome Institute (JGI-PGF)"/>
            <person name="Walter F."/>
            <person name="Albersmeier A."/>
            <person name="Kalinowski J."/>
            <person name="Ruckert C."/>
        </authorList>
    </citation>
    <scope>NUCLEOTIDE SEQUENCE</scope>
    <source>
        <strain evidence="10">KCTC 12711</strain>
    </source>
</reference>
<evidence type="ECO:0000313" key="10">
    <source>
        <dbReference type="EMBL" id="GHA13808.1"/>
    </source>
</evidence>
<dbReference type="EMBL" id="BMXA01000004">
    <property type="protein sequence ID" value="GHA13808.1"/>
    <property type="molecule type" value="Genomic_DNA"/>
</dbReference>
<keyword evidence="6 7" id="KW-0472">Membrane</keyword>
<accession>A0A918RWM1</accession>
<feature type="transmembrane region" description="Helical" evidence="7">
    <location>
        <begin position="372"/>
        <end position="394"/>
    </location>
</feature>
<sequence>MLTLKLAWRNLWRHKRRTWLTAMAMIFSNMLLVFSISLQLGQYDMMIGNTLKMFSGNLQIQQQGYLDAPKLDRTVSDINTLVSSLRQRTPYRYAARASTFALASSQERTFGIQITGVEPEFEPQVTALSGLVSEGRYLNSSSAPEIVLGKVMAKNLKVSLGDEVTLLGSGKDGSFAAGIVTVAGIFDSGLSDADRAMALVGLNYFQETFAMRGDGHSIVVSLDTLEGDVDATQQIRQQLALLADQESKLKVHNWRALNPGLEQAIQADFTSAWFMYGVLILLVALGVMNTQLMSVLERTREFGVVMSLGVKPRMISALVMLESLLMGMLGLVIGVAFGGLIVLYFQHVGLYFPGMEEMAQRFNLPGRLYPEISVLSVLMGPVVVMMFSLVATLYPALRILRLHPVEAMRAT</sequence>
<keyword evidence="11" id="KW-1185">Reference proteome</keyword>
<dbReference type="Pfam" id="PF02687">
    <property type="entry name" value="FtsX"/>
    <property type="match status" value="1"/>
</dbReference>
<evidence type="ECO:0000259" key="9">
    <source>
        <dbReference type="Pfam" id="PF12704"/>
    </source>
</evidence>
<dbReference type="Pfam" id="PF12704">
    <property type="entry name" value="MacB_PCD"/>
    <property type="match status" value="1"/>
</dbReference>
<evidence type="ECO:0000256" key="3">
    <source>
        <dbReference type="ARBA" id="ARBA00022475"/>
    </source>
</evidence>
<comment type="subcellular location">
    <subcellularLocation>
        <location evidence="1">Cell membrane</location>
        <topology evidence="1">Multi-pass membrane protein</topology>
    </subcellularLocation>
</comment>
<keyword evidence="3" id="KW-1003">Cell membrane</keyword>
<comment type="similarity">
    <text evidence="2">Belongs to the ABC-4 integral membrane protein family. LolC/E subfamily.</text>
</comment>
<dbReference type="AlphaFoldDB" id="A0A918RWM1"/>
<dbReference type="GO" id="GO:0044874">
    <property type="term" value="P:lipoprotein localization to outer membrane"/>
    <property type="evidence" value="ECO:0007669"/>
    <property type="project" value="TreeGrafter"/>
</dbReference>
<protein>
    <submittedName>
        <fullName evidence="10">ABC transporter permease</fullName>
    </submittedName>
</protein>
<feature type="domain" description="ABC3 transporter permease C-terminal" evidence="8">
    <location>
        <begin position="274"/>
        <end position="404"/>
    </location>
</feature>
<evidence type="ECO:0000256" key="5">
    <source>
        <dbReference type="ARBA" id="ARBA00022989"/>
    </source>
</evidence>
<evidence type="ECO:0000256" key="1">
    <source>
        <dbReference type="ARBA" id="ARBA00004651"/>
    </source>
</evidence>
<proteinExistence type="inferred from homology"/>
<organism evidence="10 11">
    <name type="scientific">Arenicella chitinivorans</name>
    <dbReference type="NCBI Taxonomy" id="1329800"/>
    <lineage>
        <taxon>Bacteria</taxon>
        <taxon>Pseudomonadati</taxon>
        <taxon>Pseudomonadota</taxon>
        <taxon>Gammaproteobacteria</taxon>
        <taxon>Arenicellales</taxon>
        <taxon>Arenicellaceae</taxon>
        <taxon>Arenicella</taxon>
    </lineage>
</organism>
<dbReference type="InterPro" id="IPR003838">
    <property type="entry name" value="ABC3_permease_C"/>
</dbReference>
<keyword evidence="4 7" id="KW-0812">Transmembrane</keyword>
<feature type="domain" description="MacB-like periplasmic core" evidence="9">
    <location>
        <begin position="18"/>
        <end position="236"/>
    </location>
</feature>
<feature type="transmembrane region" description="Helical" evidence="7">
    <location>
        <begin position="273"/>
        <end position="296"/>
    </location>
</feature>
<evidence type="ECO:0000313" key="11">
    <source>
        <dbReference type="Proteomes" id="UP000614811"/>
    </source>
</evidence>
<dbReference type="PANTHER" id="PTHR30489">
    <property type="entry name" value="LIPOPROTEIN-RELEASING SYSTEM TRANSMEMBRANE PROTEIN LOLE"/>
    <property type="match status" value="1"/>
</dbReference>
<dbReference type="Proteomes" id="UP000614811">
    <property type="component" value="Unassembled WGS sequence"/>
</dbReference>
<evidence type="ECO:0000256" key="7">
    <source>
        <dbReference type="SAM" id="Phobius"/>
    </source>
</evidence>
<dbReference type="GO" id="GO:0098797">
    <property type="term" value="C:plasma membrane protein complex"/>
    <property type="evidence" value="ECO:0007669"/>
    <property type="project" value="TreeGrafter"/>
</dbReference>
<dbReference type="InterPro" id="IPR051447">
    <property type="entry name" value="Lipoprotein-release_system"/>
</dbReference>
<evidence type="ECO:0000259" key="8">
    <source>
        <dbReference type="Pfam" id="PF02687"/>
    </source>
</evidence>
<comment type="caution">
    <text evidence="10">The sequence shown here is derived from an EMBL/GenBank/DDBJ whole genome shotgun (WGS) entry which is preliminary data.</text>
</comment>
<gene>
    <name evidence="10" type="ORF">GCM10008090_24460</name>
</gene>
<dbReference type="InterPro" id="IPR025857">
    <property type="entry name" value="MacB_PCD"/>
</dbReference>
<dbReference type="PANTHER" id="PTHR30489:SF0">
    <property type="entry name" value="LIPOPROTEIN-RELEASING SYSTEM TRANSMEMBRANE PROTEIN LOLE"/>
    <property type="match status" value="1"/>
</dbReference>
<evidence type="ECO:0000256" key="6">
    <source>
        <dbReference type="ARBA" id="ARBA00023136"/>
    </source>
</evidence>
<evidence type="ECO:0000256" key="4">
    <source>
        <dbReference type="ARBA" id="ARBA00022692"/>
    </source>
</evidence>
<feature type="transmembrane region" description="Helical" evidence="7">
    <location>
        <begin position="20"/>
        <end position="40"/>
    </location>
</feature>
<name>A0A918RWM1_9GAMM</name>
<evidence type="ECO:0000256" key="2">
    <source>
        <dbReference type="ARBA" id="ARBA00005236"/>
    </source>
</evidence>